<dbReference type="GO" id="GO:0006751">
    <property type="term" value="P:glutathione catabolic process"/>
    <property type="evidence" value="ECO:0007669"/>
    <property type="project" value="TreeGrafter"/>
</dbReference>
<reference evidence="4 5" key="1">
    <citation type="journal article" date="2020" name="Phytopathology">
        <title>Genome Sequence Resources of Colletotrichum truncatum, C. plurivorum, C. musicola, and C. sojae: Four Species Pathogenic to Soybean (Glycine max).</title>
        <authorList>
            <person name="Rogerio F."/>
            <person name="Boufleur T.R."/>
            <person name="Ciampi-Guillardi M."/>
            <person name="Sukno S.A."/>
            <person name="Thon M.R."/>
            <person name="Massola Junior N.S."/>
            <person name="Baroncelli R."/>
        </authorList>
    </citation>
    <scope>NUCLEOTIDE SEQUENCE [LARGE SCALE GENOMIC DNA]</scope>
    <source>
        <strain evidence="4 5">LFN0009</strain>
    </source>
</reference>
<name>A0A8H6IQG4_9PEZI</name>
<proteinExistence type="predicted"/>
<feature type="region of interest" description="Disordered" evidence="2">
    <location>
        <begin position="282"/>
        <end position="301"/>
    </location>
</feature>
<dbReference type="Pfam" id="PF13230">
    <property type="entry name" value="GATase_4"/>
    <property type="match status" value="1"/>
</dbReference>
<dbReference type="PANTHER" id="PTHR43187">
    <property type="entry name" value="GLUTAMINE AMIDOTRANSFERASE DUG3-RELATED"/>
    <property type="match status" value="1"/>
</dbReference>
<protein>
    <submittedName>
        <fullName evidence="4">Glutamine amidotransferase class-II</fullName>
    </submittedName>
</protein>
<keyword evidence="5" id="KW-1185">Reference proteome</keyword>
<dbReference type="GO" id="GO:0016740">
    <property type="term" value="F:transferase activity"/>
    <property type="evidence" value="ECO:0007669"/>
    <property type="project" value="UniProtKB-KW"/>
</dbReference>
<dbReference type="InterPro" id="IPR026869">
    <property type="entry name" value="EgtC-like"/>
</dbReference>
<keyword evidence="1 4" id="KW-0315">Glutamine amidotransferase</keyword>
<evidence type="ECO:0000259" key="3">
    <source>
        <dbReference type="PROSITE" id="PS51278"/>
    </source>
</evidence>
<dbReference type="InterPro" id="IPR052373">
    <property type="entry name" value="Gamma-glu_amide_hydrolase"/>
</dbReference>
<organism evidence="4 5">
    <name type="scientific">Colletotrichum sojae</name>
    <dbReference type="NCBI Taxonomy" id="2175907"/>
    <lineage>
        <taxon>Eukaryota</taxon>
        <taxon>Fungi</taxon>
        <taxon>Dikarya</taxon>
        <taxon>Ascomycota</taxon>
        <taxon>Pezizomycotina</taxon>
        <taxon>Sordariomycetes</taxon>
        <taxon>Hypocreomycetidae</taxon>
        <taxon>Glomerellales</taxon>
        <taxon>Glomerellaceae</taxon>
        <taxon>Colletotrichum</taxon>
        <taxon>Colletotrichum orchidearum species complex</taxon>
    </lineage>
</organism>
<feature type="compositionally biased region" description="Low complexity" evidence="2">
    <location>
        <begin position="44"/>
        <end position="57"/>
    </location>
</feature>
<dbReference type="GO" id="GO:0008242">
    <property type="term" value="F:omega peptidase activity"/>
    <property type="evidence" value="ECO:0007669"/>
    <property type="project" value="TreeGrafter"/>
</dbReference>
<dbReference type="InterPro" id="IPR029055">
    <property type="entry name" value="Ntn_hydrolases_N"/>
</dbReference>
<gene>
    <name evidence="4" type="ORF">CSOJ01_14504</name>
</gene>
<dbReference type="CDD" id="cd01908">
    <property type="entry name" value="YafJ"/>
    <property type="match status" value="1"/>
</dbReference>
<sequence>MCRWFTYLGNEDQLLEDLVLRPRHAIVKQVDEHFLPPGHTQFDPAQAAAAPSTANNTGSPNPQTNMDGFGVGWYTTAQCEYDPSYTSAVLGHAAQRPVVYKNVRPPLNDLVFASIARGTSTRAVLAHVRAAPGLTPVVETNCHPFAFGRHLFAHNGVLGGFAAIRTAVLQYLPLRYQVAILGTTDAEHVAALYFFRLCGEDGDWNALYDVSGMAKAMRETIELLEGMRREFAGTGDDAPEDNVLNLVVTSGSSLVAVRYASPKGLEPPSLYYSTTVGPTLNRKYKGEPEEQSSQGTVLVDDERMEKERHAKHIVVASEPSTLNPDEWELVEPSQMVLVDQNLHLRLESL</sequence>
<accession>A0A8H6IQG4</accession>
<evidence type="ECO:0000256" key="2">
    <source>
        <dbReference type="SAM" id="MobiDB-lite"/>
    </source>
</evidence>
<dbReference type="Proteomes" id="UP000652219">
    <property type="component" value="Unassembled WGS sequence"/>
</dbReference>
<dbReference type="InterPro" id="IPR017932">
    <property type="entry name" value="GATase_2_dom"/>
</dbReference>
<comment type="caution">
    <text evidence="4">The sequence shown here is derived from an EMBL/GenBank/DDBJ whole genome shotgun (WGS) entry which is preliminary data.</text>
</comment>
<dbReference type="EMBL" id="WIGN01000495">
    <property type="protein sequence ID" value="KAF6790701.1"/>
    <property type="molecule type" value="Genomic_DNA"/>
</dbReference>
<feature type="region of interest" description="Disordered" evidence="2">
    <location>
        <begin position="37"/>
        <end position="64"/>
    </location>
</feature>
<dbReference type="AlphaFoldDB" id="A0A8H6IQG4"/>
<keyword evidence="4" id="KW-0808">Transferase</keyword>
<dbReference type="GO" id="GO:0005737">
    <property type="term" value="C:cytoplasm"/>
    <property type="evidence" value="ECO:0007669"/>
    <property type="project" value="TreeGrafter"/>
</dbReference>
<dbReference type="SUPFAM" id="SSF56235">
    <property type="entry name" value="N-terminal nucleophile aminohydrolases (Ntn hydrolases)"/>
    <property type="match status" value="1"/>
</dbReference>
<dbReference type="Gene3D" id="3.60.20.10">
    <property type="entry name" value="Glutamine Phosphoribosylpyrophosphate, subunit 1, domain 1"/>
    <property type="match status" value="1"/>
</dbReference>
<dbReference type="PROSITE" id="PS51278">
    <property type="entry name" value="GATASE_TYPE_2"/>
    <property type="match status" value="1"/>
</dbReference>
<dbReference type="GO" id="GO:0061672">
    <property type="term" value="C:glutathione hydrolase complex"/>
    <property type="evidence" value="ECO:0007669"/>
    <property type="project" value="TreeGrafter"/>
</dbReference>
<dbReference type="PANTHER" id="PTHR43187:SF1">
    <property type="entry name" value="GLUTAMINE AMIDOTRANSFERASE DUG3-RELATED"/>
    <property type="match status" value="1"/>
</dbReference>
<evidence type="ECO:0000313" key="5">
    <source>
        <dbReference type="Proteomes" id="UP000652219"/>
    </source>
</evidence>
<evidence type="ECO:0000256" key="1">
    <source>
        <dbReference type="ARBA" id="ARBA00022962"/>
    </source>
</evidence>
<feature type="domain" description="Glutamine amidotransferase type-2" evidence="3">
    <location>
        <begin position="2"/>
        <end position="341"/>
    </location>
</feature>
<evidence type="ECO:0000313" key="4">
    <source>
        <dbReference type="EMBL" id="KAF6790701.1"/>
    </source>
</evidence>